<sequence>MEQMTSICDMVGQIIQKKEEERRIAEDQAAKDRYWKIPICYDDDEDYTIAITPVLLTKEPVDSLIMEDEHLDTIPATESYEVIKSSVEELVPIPSESEGIFDGVCDEPLCDNPTPLKAFKDHSEIVIDSNDDDTSSDDVNFENIEYAEASPPDLEIVSLEEVNDVYQKKEEFDLENILQIQDIILREKLLNINRLIANIESLNDNSTPNCVLKSPSPFPIPVNNSFFEKSDTSLSYSDNSLPEFESFSDHTEETSSGSTTTHANNSLPEYDSFHFEIEPDQGELTNVVMGEPRVHVPNVIPQDHEDTCLFSILQSSDLRSFAYFGILNPDHVQRIENKAKRYEEGSGSTRVVRRLVDRDILQLATVIHPLG</sequence>
<feature type="region of interest" description="Disordered" evidence="1">
    <location>
        <begin position="244"/>
        <end position="265"/>
    </location>
</feature>
<protein>
    <submittedName>
        <fullName evidence="2">Uncharacterized protein</fullName>
    </submittedName>
</protein>
<reference evidence="2" key="2">
    <citation type="submission" date="2022-01" db="EMBL/GenBank/DDBJ databases">
        <authorList>
            <person name="Yamashiro T."/>
            <person name="Shiraishi A."/>
            <person name="Satake H."/>
            <person name="Nakayama K."/>
        </authorList>
    </citation>
    <scope>NUCLEOTIDE SEQUENCE</scope>
</reference>
<evidence type="ECO:0000256" key="1">
    <source>
        <dbReference type="SAM" id="MobiDB-lite"/>
    </source>
</evidence>
<organism evidence="2 3">
    <name type="scientific">Tanacetum coccineum</name>
    <dbReference type="NCBI Taxonomy" id="301880"/>
    <lineage>
        <taxon>Eukaryota</taxon>
        <taxon>Viridiplantae</taxon>
        <taxon>Streptophyta</taxon>
        <taxon>Embryophyta</taxon>
        <taxon>Tracheophyta</taxon>
        <taxon>Spermatophyta</taxon>
        <taxon>Magnoliopsida</taxon>
        <taxon>eudicotyledons</taxon>
        <taxon>Gunneridae</taxon>
        <taxon>Pentapetalae</taxon>
        <taxon>asterids</taxon>
        <taxon>campanulids</taxon>
        <taxon>Asterales</taxon>
        <taxon>Asteraceae</taxon>
        <taxon>Asteroideae</taxon>
        <taxon>Anthemideae</taxon>
        <taxon>Anthemidinae</taxon>
        <taxon>Tanacetum</taxon>
    </lineage>
</organism>
<name>A0ABQ5HKI2_9ASTR</name>
<gene>
    <name evidence="2" type="ORF">Tco_1069631</name>
</gene>
<evidence type="ECO:0000313" key="2">
    <source>
        <dbReference type="EMBL" id="GJT87914.1"/>
    </source>
</evidence>
<reference evidence="2" key="1">
    <citation type="journal article" date="2022" name="Int. J. Mol. Sci.">
        <title>Draft Genome of Tanacetum Coccineum: Genomic Comparison of Closely Related Tanacetum-Family Plants.</title>
        <authorList>
            <person name="Yamashiro T."/>
            <person name="Shiraishi A."/>
            <person name="Nakayama K."/>
            <person name="Satake H."/>
        </authorList>
    </citation>
    <scope>NUCLEOTIDE SEQUENCE</scope>
</reference>
<keyword evidence="3" id="KW-1185">Reference proteome</keyword>
<comment type="caution">
    <text evidence="2">The sequence shown here is derived from an EMBL/GenBank/DDBJ whole genome shotgun (WGS) entry which is preliminary data.</text>
</comment>
<dbReference type="Proteomes" id="UP001151760">
    <property type="component" value="Unassembled WGS sequence"/>
</dbReference>
<dbReference type="EMBL" id="BQNB010019680">
    <property type="protein sequence ID" value="GJT87914.1"/>
    <property type="molecule type" value="Genomic_DNA"/>
</dbReference>
<proteinExistence type="predicted"/>
<accession>A0ABQ5HKI2</accession>
<evidence type="ECO:0000313" key="3">
    <source>
        <dbReference type="Proteomes" id="UP001151760"/>
    </source>
</evidence>